<protein>
    <submittedName>
        <fullName evidence="1">Uncharacterized protein</fullName>
    </submittedName>
</protein>
<accession>A0A075I6P3</accession>
<evidence type="ECO:0000313" key="1">
    <source>
        <dbReference type="EMBL" id="AIF21563.1"/>
    </source>
</evidence>
<dbReference type="AlphaFoldDB" id="A0A075I6P3"/>
<dbReference type="EMBL" id="KF901193">
    <property type="protein sequence ID" value="AIF21563.1"/>
    <property type="molecule type" value="Genomic_DNA"/>
</dbReference>
<sequence length="151" mass="17023">MREVVTDVSGRVVPDCPITRESRLITQSCEFPAGSLAIVLNMQLYRGTDSSSHSHDFPEHLVGSAPYLIRDWVVRPSYLSEADSVSCFYMVEREVYCFDVELCRPLKTKRLDLVLPGNGMWAEYDSHFDSVCNPHFLSHPKCVRVGSPVAV</sequence>
<reference evidence="1" key="1">
    <citation type="journal article" date="2014" name="Genome Biol. Evol.">
        <title>Pangenome evidence for extensive interdomain horizontal transfer affecting lineage core and shell genes in uncultured planktonic thaumarchaeota and euryarchaeota.</title>
        <authorList>
            <person name="Deschamps P."/>
            <person name="Zivanovic Y."/>
            <person name="Moreira D."/>
            <person name="Rodriguez-Valera F."/>
            <person name="Lopez-Garcia P."/>
        </authorList>
    </citation>
    <scope>NUCLEOTIDE SEQUENCE</scope>
</reference>
<name>A0A075I6P3_9EURY</name>
<proteinExistence type="predicted"/>
<organism evidence="1">
    <name type="scientific">uncultured marine group II/III euryarchaeote SAT1000_05_B04</name>
    <dbReference type="NCBI Taxonomy" id="1456552"/>
    <lineage>
        <taxon>Archaea</taxon>
        <taxon>Methanobacteriati</taxon>
        <taxon>Methanobacteriota</taxon>
        <taxon>environmental samples</taxon>
    </lineage>
</organism>